<name>A0A423VYP1_CYTCH</name>
<dbReference type="EMBL" id="LJZO01000021">
    <property type="protein sequence ID" value="ROV96153.1"/>
    <property type="molecule type" value="Genomic_DNA"/>
</dbReference>
<feature type="compositionally biased region" description="Polar residues" evidence="1">
    <location>
        <begin position="1"/>
        <end position="10"/>
    </location>
</feature>
<reference evidence="2 3" key="1">
    <citation type="submission" date="2015-09" db="EMBL/GenBank/DDBJ databases">
        <title>Host preference determinants of Valsa canker pathogens revealed by comparative genomics.</title>
        <authorList>
            <person name="Yin Z."/>
            <person name="Huang L."/>
        </authorList>
    </citation>
    <scope>NUCLEOTIDE SEQUENCE [LARGE SCALE GENOMIC DNA]</scope>
    <source>
        <strain evidence="2 3">YSFL</strain>
    </source>
</reference>
<evidence type="ECO:0000256" key="1">
    <source>
        <dbReference type="SAM" id="MobiDB-lite"/>
    </source>
</evidence>
<dbReference type="Proteomes" id="UP000284375">
    <property type="component" value="Unassembled WGS sequence"/>
</dbReference>
<feature type="region of interest" description="Disordered" evidence="1">
    <location>
        <begin position="1"/>
        <end position="21"/>
    </location>
</feature>
<accession>A0A423VYP1</accession>
<proteinExistence type="predicted"/>
<dbReference type="OrthoDB" id="5232913at2759"/>
<comment type="caution">
    <text evidence="2">The sequence shown here is derived from an EMBL/GenBank/DDBJ whole genome shotgun (WGS) entry which is preliminary data.</text>
</comment>
<evidence type="ECO:0000313" key="3">
    <source>
        <dbReference type="Proteomes" id="UP000284375"/>
    </source>
</evidence>
<sequence>MSGSRNSPESAQKKDGSINWTPSLSIRANSFHARNLWLSTSDLRNSYNWSGNHTHDQSLGHFGHQEIQRHCGDTLHAYQRPGETLFSRTRAPKEEYHPSPSLPRPQQIELIGGPVAEHHHWARQPPSACDECAAERAQNAGDTADQQAAECQVDIERIANLGADGIDLVGWGDDGQAAEHRPRWGGDFFYPGRVINPFSGGNDELDRRTLIVLSTTNNGYAECLALCRHPDHSGEERASFYHAHAAVFKSPRFKMQDSCYVNLEHTWTIRPDFPVMDLGYIRKDQRRKLMEMHIRIQADLFNRNIEEHGLGERLKLLL</sequence>
<keyword evidence="3" id="KW-1185">Reference proteome</keyword>
<protein>
    <submittedName>
        <fullName evidence="2">Uncharacterized protein</fullName>
    </submittedName>
</protein>
<evidence type="ECO:0000313" key="2">
    <source>
        <dbReference type="EMBL" id="ROV96153.1"/>
    </source>
</evidence>
<dbReference type="AlphaFoldDB" id="A0A423VYP1"/>
<gene>
    <name evidence="2" type="ORF">VSDG_05069</name>
</gene>
<organism evidence="2 3">
    <name type="scientific">Cytospora chrysosperma</name>
    <name type="common">Cytospora canker fungus</name>
    <name type="synonym">Sphaeria chrysosperma</name>
    <dbReference type="NCBI Taxonomy" id="252740"/>
    <lineage>
        <taxon>Eukaryota</taxon>
        <taxon>Fungi</taxon>
        <taxon>Dikarya</taxon>
        <taxon>Ascomycota</taxon>
        <taxon>Pezizomycotina</taxon>
        <taxon>Sordariomycetes</taxon>
        <taxon>Sordariomycetidae</taxon>
        <taxon>Diaporthales</taxon>
        <taxon>Cytosporaceae</taxon>
        <taxon>Cytospora</taxon>
    </lineage>
</organism>